<dbReference type="Proteomes" id="UP000233556">
    <property type="component" value="Unassembled WGS sequence"/>
</dbReference>
<dbReference type="OrthoDB" id="419189at2759"/>
<proteinExistence type="predicted"/>
<dbReference type="PANTHER" id="PTHR33332">
    <property type="entry name" value="REVERSE TRANSCRIPTASE DOMAIN-CONTAINING PROTEIN"/>
    <property type="match status" value="1"/>
</dbReference>
<organism evidence="1 2">
    <name type="scientific">Limosa lapponica baueri</name>
    <dbReference type="NCBI Taxonomy" id="1758121"/>
    <lineage>
        <taxon>Eukaryota</taxon>
        <taxon>Metazoa</taxon>
        <taxon>Chordata</taxon>
        <taxon>Craniata</taxon>
        <taxon>Vertebrata</taxon>
        <taxon>Euteleostomi</taxon>
        <taxon>Archelosauria</taxon>
        <taxon>Archosauria</taxon>
        <taxon>Dinosauria</taxon>
        <taxon>Saurischia</taxon>
        <taxon>Theropoda</taxon>
        <taxon>Coelurosauria</taxon>
        <taxon>Aves</taxon>
        <taxon>Neognathae</taxon>
        <taxon>Neoaves</taxon>
        <taxon>Charadriiformes</taxon>
        <taxon>Scolopacidae</taxon>
        <taxon>Limosa</taxon>
    </lineage>
</organism>
<evidence type="ECO:0008006" key="3">
    <source>
        <dbReference type="Google" id="ProtNLM"/>
    </source>
</evidence>
<keyword evidence="2" id="KW-1185">Reference proteome</keyword>
<dbReference type="AlphaFoldDB" id="A0A2I0UR16"/>
<reference evidence="2" key="2">
    <citation type="submission" date="2017-12" db="EMBL/GenBank/DDBJ databases">
        <title>Genome sequence of the Bar-tailed Godwit (Limosa lapponica baueri).</title>
        <authorList>
            <person name="Lima N.C.B."/>
            <person name="Parody-Merino A.M."/>
            <person name="Battley P.F."/>
            <person name="Fidler A.E."/>
            <person name="Prosdocimi F."/>
        </authorList>
    </citation>
    <scope>NUCLEOTIDE SEQUENCE [LARGE SCALE GENOMIC DNA]</scope>
</reference>
<reference evidence="2" key="1">
    <citation type="submission" date="2017-11" db="EMBL/GenBank/DDBJ databases">
        <authorList>
            <person name="Lima N.C."/>
            <person name="Parody-Merino A.M."/>
            <person name="Battley P.F."/>
            <person name="Fidler A.E."/>
            <person name="Prosdocimi F."/>
        </authorList>
    </citation>
    <scope>NUCLEOTIDE SEQUENCE [LARGE SCALE GENOMIC DNA]</scope>
</reference>
<protein>
    <recommendedName>
        <fullName evidence="3">Reverse transcriptase domain-containing protein</fullName>
    </recommendedName>
</protein>
<accession>A0A2I0UR16</accession>
<sequence>MGSTRLGSSSVERDLGVLVDNKLNMNEQSATVAKKVNRMLGCIDKGIPTRDKEVFIPLYSVLIRPHLEYCVQSWSPPYKKDVGRLERIQRKATKMIKGLGKLPCKERLRELGSFSLEKRRLKGHLYHHVEYLKGGYEEDEDSLFTRSHMEKRRGNGYELLLGRFQLDTSGKFFTMRTTSHWNNLPREVVDSLSLDTFKIQLDRVLAHLVYTVLLPRKVGADDP</sequence>
<dbReference type="EMBL" id="KZ505652">
    <property type="protein sequence ID" value="PKU48493.1"/>
    <property type="molecule type" value="Genomic_DNA"/>
</dbReference>
<gene>
    <name evidence="1" type="ORF">llap_1234</name>
</gene>
<name>A0A2I0UR16_LIMLA</name>
<evidence type="ECO:0000313" key="1">
    <source>
        <dbReference type="EMBL" id="PKU48493.1"/>
    </source>
</evidence>
<evidence type="ECO:0000313" key="2">
    <source>
        <dbReference type="Proteomes" id="UP000233556"/>
    </source>
</evidence>